<dbReference type="PANTHER" id="PTHR43646:SF2">
    <property type="entry name" value="GLYCOSYLTRANSFERASE 2-LIKE DOMAIN-CONTAINING PROTEIN"/>
    <property type="match status" value="1"/>
</dbReference>
<name>A0A1M4WUA7_9SPHI</name>
<dbReference type="SUPFAM" id="SSF53448">
    <property type="entry name" value="Nucleotide-diphospho-sugar transferases"/>
    <property type="match status" value="1"/>
</dbReference>
<dbReference type="Gene3D" id="3.90.550.10">
    <property type="entry name" value="Spore Coat Polysaccharide Biosynthesis Protein SpsA, Chain A"/>
    <property type="match status" value="1"/>
</dbReference>
<evidence type="ECO:0000256" key="4">
    <source>
        <dbReference type="ARBA" id="ARBA00022679"/>
    </source>
</evidence>
<accession>A0A1M4WUA7</accession>
<keyword evidence="3" id="KW-0328">Glycosyltransferase</keyword>
<dbReference type="STRING" id="288992.SAMN04488522_1011379"/>
<evidence type="ECO:0000256" key="1">
    <source>
        <dbReference type="ARBA" id="ARBA00004236"/>
    </source>
</evidence>
<dbReference type="InterPro" id="IPR001173">
    <property type="entry name" value="Glyco_trans_2-like"/>
</dbReference>
<dbReference type="Proteomes" id="UP000184287">
    <property type="component" value="Unassembled WGS sequence"/>
</dbReference>
<proteinExistence type="predicted"/>
<evidence type="ECO:0000256" key="3">
    <source>
        <dbReference type="ARBA" id="ARBA00022676"/>
    </source>
</evidence>
<dbReference type="InterPro" id="IPR029044">
    <property type="entry name" value="Nucleotide-diphossugar_trans"/>
</dbReference>
<dbReference type="PANTHER" id="PTHR43646">
    <property type="entry name" value="GLYCOSYLTRANSFERASE"/>
    <property type="match status" value="1"/>
</dbReference>
<feature type="domain" description="Glycosyltransferase 2-like" evidence="6">
    <location>
        <begin position="46"/>
        <end position="173"/>
    </location>
</feature>
<evidence type="ECO:0000256" key="5">
    <source>
        <dbReference type="ARBA" id="ARBA00023136"/>
    </source>
</evidence>
<reference evidence="8" key="1">
    <citation type="submission" date="2016-11" db="EMBL/GenBank/DDBJ databases">
        <authorList>
            <person name="Varghese N."/>
            <person name="Submissions S."/>
        </authorList>
    </citation>
    <scope>NUCLEOTIDE SEQUENCE [LARGE SCALE GENOMIC DNA]</scope>
    <source>
        <strain evidence="8">DSM 16990</strain>
    </source>
</reference>
<dbReference type="CDD" id="cd00761">
    <property type="entry name" value="Glyco_tranf_GTA_type"/>
    <property type="match status" value="1"/>
</dbReference>
<organism evidence="7 8">
    <name type="scientific">Pedobacter caeni</name>
    <dbReference type="NCBI Taxonomy" id="288992"/>
    <lineage>
        <taxon>Bacteria</taxon>
        <taxon>Pseudomonadati</taxon>
        <taxon>Bacteroidota</taxon>
        <taxon>Sphingobacteriia</taxon>
        <taxon>Sphingobacteriales</taxon>
        <taxon>Sphingobacteriaceae</taxon>
        <taxon>Pedobacter</taxon>
    </lineage>
</organism>
<sequence>MNIFKNPEWLDQFQYSFKSYGEIDPLLFDQINTDLDRVQSKEPLVSVVVIAWNEEENILRCVATLSKMRTNIPFEIIVVNNNSTDKTQAILDRLHIKSFIELKQGAGPARQKGQENALGKYILTADADCFYPDCWIDEMTTVLQQKDVVCIYGRYAFISEPGFPRWKLFMMEKMKDIAAAMRHAKQPYFNTFGISMGYVKSYGLKIGFITINRRGEDGQLCMDLMQYGKIRQVKADKARVWTGVRTLQQDGSFMTVIFKRISEEIRRFKYNFISRKKTN</sequence>
<keyword evidence="8" id="KW-1185">Reference proteome</keyword>
<dbReference type="GO" id="GO:0016757">
    <property type="term" value="F:glycosyltransferase activity"/>
    <property type="evidence" value="ECO:0007669"/>
    <property type="project" value="UniProtKB-KW"/>
</dbReference>
<dbReference type="RefSeq" id="WP_073229007.1">
    <property type="nucleotide sequence ID" value="NZ_FQUQ01000001.1"/>
</dbReference>
<dbReference type="EMBL" id="FQUQ01000001">
    <property type="protein sequence ID" value="SHE84542.1"/>
    <property type="molecule type" value="Genomic_DNA"/>
</dbReference>
<comment type="subcellular location">
    <subcellularLocation>
        <location evidence="1">Cell membrane</location>
    </subcellularLocation>
</comment>
<evidence type="ECO:0000259" key="6">
    <source>
        <dbReference type="Pfam" id="PF00535"/>
    </source>
</evidence>
<dbReference type="OrthoDB" id="1016922at2"/>
<evidence type="ECO:0000313" key="7">
    <source>
        <dbReference type="EMBL" id="SHE84542.1"/>
    </source>
</evidence>
<evidence type="ECO:0000313" key="8">
    <source>
        <dbReference type="Proteomes" id="UP000184287"/>
    </source>
</evidence>
<keyword evidence="2" id="KW-1003">Cell membrane</keyword>
<evidence type="ECO:0000256" key="2">
    <source>
        <dbReference type="ARBA" id="ARBA00022475"/>
    </source>
</evidence>
<dbReference type="GO" id="GO:0005886">
    <property type="term" value="C:plasma membrane"/>
    <property type="evidence" value="ECO:0007669"/>
    <property type="project" value="UniProtKB-SubCell"/>
</dbReference>
<protein>
    <submittedName>
        <fullName evidence="7">Glycosyltransferase involved in cell wall bisynthesis</fullName>
    </submittedName>
</protein>
<dbReference type="Pfam" id="PF00535">
    <property type="entry name" value="Glycos_transf_2"/>
    <property type="match status" value="1"/>
</dbReference>
<dbReference type="AlphaFoldDB" id="A0A1M4WUA7"/>
<keyword evidence="4 7" id="KW-0808">Transferase</keyword>
<keyword evidence="5" id="KW-0472">Membrane</keyword>
<gene>
    <name evidence="7" type="ORF">SAMN04488522_1011379</name>
</gene>